<dbReference type="PRINTS" id="PR01727">
    <property type="entry name" value="DNABINDINGHU"/>
</dbReference>
<name>A0ABP8HG13_9SPHI</name>
<dbReference type="Gene3D" id="4.10.520.10">
    <property type="entry name" value="IHF-like DNA-binding proteins"/>
    <property type="match status" value="1"/>
</dbReference>
<dbReference type="SMART" id="SM00411">
    <property type="entry name" value="BHL"/>
    <property type="match status" value="1"/>
</dbReference>
<dbReference type="InterPro" id="IPR000119">
    <property type="entry name" value="Hist_DNA-bd"/>
</dbReference>
<evidence type="ECO:0000256" key="3">
    <source>
        <dbReference type="ARBA" id="ARBA00023125"/>
    </source>
</evidence>
<proteinExistence type="inferred from homology"/>
<gene>
    <name evidence="5" type="ORF">GCM10023149_48740</name>
</gene>
<dbReference type="Pfam" id="PF00216">
    <property type="entry name" value="Bac_DNA_binding"/>
    <property type="match status" value="1"/>
</dbReference>
<dbReference type="Proteomes" id="UP001500582">
    <property type="component" value="Unassembled WGS sequence"/>
</dbReference>
<accession>A0ABP8HG13</accession>
<dbReference type="RefSeq" id="WP_345213824.1">
    <property type="nucleotide sequence ID" value="NZ_BAABFT010000021.1"/>
</dbReference>
<reference evidence="6" key="1">
    <citation type="journal article" date="2019" name="Int. J. Syst. Evol. Microbiol.">
        <title>The Global Catalogue of Microorganisms (GCM) 10K type strain sequencing project: providing services to taxonomists for standard genome sequencing and annotation.</title>
        <authorList>
            <consortium name="The Broad Institute Genomics Platform"/>
            <consortium name="The Broad Institute Genome Sequencing Center for Infectious Disease"/>
            <person name="Wu L."/>
            <person name="Ma J."/>
        </authorList>
    </citation>
    <scope>NUCLEOTIDE SEQUENCE [LARGE SCALE GENOMIC DNA]</scope>
    <source>
        <strain evidence="6">JCM 17705</strain>
    </source>
</reference>
<comment type="similarity">
    <text evidence="1 4">Belongs to the bacterial histone-like protein family.</text>
</comment>
<protein>
    <submittedName>
        <fullName evidence="5">HU family DNA-binding protein</fullName>
    </submittedName>
</protein>
<evidence type="ECO:0000256" key="2">
    <source>
        <dbReference type="ARBA" id="ARBA00023067"/>
    </source>
</evidence>
<dbReference type="GO" id="GO:0003677">
    <property type="term" value="F:DNA binding"/>
    <property type="evidence" value="ECO:0007669"/>
    <property type="project" value="UniProtKB-KW"/>
</dbReference>
<keyword evidence="3 5" id="KW-0238">DNA-binding</keyword>
<evidence type="ECO:0000313" key="6">
    <source>
        <dbReference type="Proteomes" id="UP001500582"/>
    </source>
</evidence>
<evidence type="ECO:0000256" key="4">
    <source>
        <dbReference type="RuleBase" id="RU003939"/>
    </source>
</evidence>
<comment type="caution">
    <text evidence="5">The sequence shown here is derived from an EMBL/GenBank/DDBJ whole genome shotgun (WGS) entry which is preliminary data.</text>
</comment>
<dbReference type="CDD" id="cd13836">
    <property type="entry name" value="IHF_B"/>
    <property type="match status" value="1"/>
</dbReference>
<organism evidence="5 6">
    <name type="scientific">Mucilaginibacter gynuensis</name>
    <dbReference type="NCBI Taxonomy" id="1302236"/>
    <lineage>
        <taxon>Bacteria</taxon>
        <taxon>Pseudomonadati</taxon>
        <taxon>Bacteroidota</taxon>
        <taxon>Sphingobacteriia</taxon>
        <taxon>Sphingobacteriales</taxon>
        <taxon>Sphingobacteriaceae</taxon>
        <taxon>Mucilaginibacter</taxon>
    </lineage>
</organism>
<dbReference type="SUPFAM" id="SSF47729">
    <property type="entry name" value="IHF-like DNA-binding proteins"/>
    <property type="match status" value="1"/>
</dbReference>
<dbReference type="InterPro" id="IPR010992">
    <property type="entry name" value="IHF-like_DNA-bd_dom_sf"/>
</dbReference>
<sequence>MTKAELTKVVSDNTGYDLTTVREIIDATNDTIKKTMIKGEGVYMRGFGTFAPKVRKQKVARNITAGTKLILPEHRIATFKPAPEFKEGMKGKRTR</sequence>
<dbReference type="PANTHER" id="PTHR33175">
    <property type="entry name" value="DNA-BINDING PROTEIN HU"/>
    <property type="match status" value="1"/>
</dbReference>
<keyword evidence="6" id="KW-1185">Reference proteome</keyword>
<dbReference type="PANTHER" id="PTHR33175:SF3">
    <property type="entry name" value="DNA-BINDING PROTEIN HU-BETA"/>
    <property type="match status" value="1"/>
</dbReference>
<evidence type="ECO:0000313" key="5">
    <source>
        <dbReference type="EMBL" id="GAA4338635.1"/>
    </source>
</evidence>
<keyword evidence="2" id="KW-0226">DNA condensation</keyword>
<evidence type="ECO:0000256" key="1">
    <source>
        <dbReference type="ARBA" id="ARBA00010529"/>
    </source>
</evidence>
<dbReference type="EMBL" id="BAABFT010000021">
    <property type="protein sequence ID" value="GAA4338635.1"/>
    <property type="molecule type" value="Genomic_DNA"/>
</dbReference>